<dbReference type="EMBL" id="BDGG01000003">
    <property type="protein sequence ID" value="GAU95411.1"/>
    <property type="molecule type" value="Genomic_DNA"/>
</dbReference>
<dbReference type="AlphaFoldDB" id="A0A1D1V0Z3"/>
<dbReference type="Proteomes" id="UP000186922">
    <property type="component" value="Unassembled WGS sequence"/>
</dbReference>
<gene>
    <name evidence="1" type="primary">RvY_07033-1</name>
    <name evidence="1" type="synonym">RvY_07033.1</name>
    <name evidence="1" type="ORF">RvY_07033</name>
</gene>
<proteinExistence type="predicted"/>
<protein>
    <submittedName>
        <fullName evidence="1">Uncharacterized protein</fullName>
    </submittedName>
</protein>
<organism evidence="1 2">
    <name type="scientific">Ramazzottius varieornatus</name>
    <name type="common">Water bear</name>
    <name type="synonym">Tardigrade</name>
    <dbReference type="NCBI Taxonomy" id="947166"/>
    <lineage>
        <taxon>Eukaryota</taxon>
        <taxon>Metazoa</taxon>
        <taxon>Ecdysozoa</taxon>
        <taxon>Tardigrada</taxon>
        <taxon>Eutardigrada</taxon>
        <taxon>Parachela</taxon>
        <taxon>Hypsibioidea</taxon>
        <taxon>Ramazzottiidae</taxon>
        <taxon>Ramazzottius</taxon>
    </lineage>
</organism>
<sequence>MYGEVVWMRRVSFVTSLHGQPGSVEVRRVWNVAEQTSVIMRHVSSLAELRYCCSITSSLYFELSYFGIFCAVEGCRMIAVVVWNKDRRGVSLEDSKGSRWTDNVHDFAFTSHLLD</sequence>
<evidence type="ECO:0000313" key="1">
    <source>
        <dbReference type="EMBL" id="GAU95411.1"/>
    </source>
</evidence>
<evidence type="ECO:0000313" key="2">
    <source>
        <dbReference type="Proteomes" id="UP000186922"/>
    </source>
</evidence>
<reference evidence="1 2" key="1">
    <citation type="journal article" date="2016" name="Nat. Commun.">
        <title>Extremotolerant tardigrade genome and improved radiotolerance of human cultured cells by tardigrade-unique protein.</title>
        <authorList>
            <person name="Hashimoto T."/>
            <person name="Horikawa D.D."/>
            <person name="Saito Y."/>
            <person name="Kuwahara H."/>
            <person name="Kozuka-Hata H."/>
            <person name="Shin-I T."/>
            <person name="Minakuchi Y."/>
            <person name="Ohishi K."/>
            <person name="Motoyama A."/>
            <person name="Aizu T."/>
            <person name="Enomoto A."/>
            <person name="Kondo K."/>
            <person name="Tanaka S."/>
            <person name="Hara Y."/>
            <person name="Koshikawa S."/>
            <person name="Sagara H."/>
            <person name="Miura T."/>
            <person name="Yokobori S."/>
            <person name="Miyagawa K."/>
            <person name="Suzuki Y."/>
            <person name="Kubo T."/>
            <person name="Oyama M."/>
            <person name="Kohara Y."/>
            <person name="Fujiyama A."/>
            <person name="Arakawa K."/>
            <person name="Katayama T."/>
            <person name="Toyoda A."/>
            <person name="Kunieda T."/>
        </authorList>
    </citation>
    <scope>NUCLEOTIDE SEQUENCE [LARGE SCALE GENOMIC DNA]</scope>
    <source>
        <strain evidence="1 2">YOKOZUNA-1</strain>
    </source>
</reference>
<accession>A0A1D1V0Z3</accession>
<name>A0A1D1V0Z3_RAMVA</name>
<keyword evidence="2" id="KW-1185">Reference proteome</keyword>
<comment type="caution">
    <text evidence="1">The sequence shown here is derived from an EMBL/GenBank/DDBJ whole genome shotgun (WGS) entry which is preliminary data.</text>
</comment>